<organism evidence="1 2">
    <name type="scientific">Gossypium arboreum</name>
    <name type="common">Tree cotton</name>
    <name type="synonym">Gossypium nanking</name>
    <dbReference type="NCBI Taxonomy" id="29729"/>
    <lineage>
        <taxon>Eukaryota</taxon>
        <taxon>Viridiplantae</taxon>
        <taxon>Streptophyta</taxon>
        <taxon>Embryophyta</taxon>
        <taxon>Tracheophyta</taxon>
        <taxon>Spermatophyta</taxon>
        <taxon>Magnoliopsida</taxon>
        <taxon>eudicotyledons</taxon>
        <taxon>Gunneridae</taxon>
        <taxon>Pentapetalae</taxon>
        <taxon>rosids</taxon>
        <taxon>malvids</taxon>
        <taxon>Malvales</taxon>
        <taxon>Malvaceae</taxon>
        <taxon>Malvoideae</taxon>
        <taxon>Gossypium</taxon>
    </lineage>
</organism>
<accession>A0A0B0PP99</accession>
<keyword evidence="2" id="KW-1185">Reference proteome</keyword>
<sequence length="26" mass="2893">MKCIFGNDLLIIVSVEVDKGDLMDKP</sequence>
<proteinExistence type="predicted"/>
<reference evidence="2" key="1">
    <citation type="submission" date="2014-09" db="EMBL/GenBank/DDBJ databases">
        <authorList>
            <person name="Mudge J."/>
            <person name="Ramaraj T."/>
            <person name="Lindquist I.E."/>
            <person name="Bharti A.K."/>
            <person name="Sundararajan A."/>
            <person name="Cameron C.T."/>
            <person name="Woodward J.E."/>
            <person name="May G.D."/>
            <person name="Brubaker C."/>
            <person name="Broadhvest J."/>
            <person name="Wilkins T.A."/>
        </authorList>
    </citation>
    <scope>NUCLEOTIDE SEQUENCE</scope>
    <source>
        <strain evidence="2">cv. AKA8401</strain>
    </source>
</reference>
<gene>
    <name evidence="1" type="ORF">F383_33877</name>
</gene>
<name>A0A0B0PP99_GOSAR</name>
<evidence type="ECO:0000313" key="2">
    <source>
        <dbReference type="Proteomes" id="UP000032142"/>
    </source>
</evidence>
<dbReference type="AlphaFoldDB" id="A0A0B0PP99"/>
<protein>
    <submittedName>
        <fullName evidence="1">Uncharacterized protein</fullName>
    </submittedName>
</protein>
<dbReference type="Proteomes" id="UP000032142">
    <property type="component" value="Unassembled WGS sequence"/>
</dbReference>
<dbReference type="EMBL" id="KN438495">
    <property type="protein sequence ID" value="KHG26790.1"/>
    <property type="molecule type" value="Genomic_DNA"/>
</dbReference>
<evidence type="ECO:0000313" key="1">
    <source>
        <dbReference type="EMBL" id="KHG26790.1"/>
    </source>
</evidence>